<reference evidence="5" key="1">
    <citation type="submission" date="2018-02" db="EMBL/GenBank/DDBJ databases">
        <authorList>
            <person name="Hornung B."/>
        </authorList>
    </citation>
    <scope>NUCLEOTIDE SEQUENCE [LARGE SCALE GENOMIC DNA]</scope>
</reference>
<proteinExistence type="inferred from homology"/>
<accession>A0A375I6R0</accession>
<dbReference type="Gene3D" id="1.10.10.10">
    <property type="entry name" value="Winged helix-like DNA-binding domain superfamily/Winged helix DNA-binding domain"/>
    <property type="match status" value="1"/>
</dbReference>
<dbReference type="Pfam" id="PF17782">
    <property type="entry name" value="WHD_DprA"/>
    <property type="match status" value="1"/>
</dbReference>
<protein>
    <submittedName>
        <fullName evidence="4">DprA: DNA protecting protein DprA</fullName>
    </submittedName>
</protein>
<evidence type="ECO:0000259" key="2">
    <source>
        <dbReference type="Pfam" id="PF02481"/>
    </source>
</evidence>
<gene>
    <name evidence="4" type="ORF">PROPJV5_2162</name>
</gene>
<dbReference type="PANTHER" id="PTHR43022">
    <property type="entry name" value="PROTEIN SMF"/>
    <property type="match status" value="1"/>
</dbReference>
<sequence>MTGGTTTTSWTPERRARAALTFICEPGKPDLSRLVAEQGAPAVVEALVSASDGAVWTRRARSLDLDALIARAQDIGARLVIPGDDEWPPGLAGLDRVEPVGGMCGAPLALWVRGRRRLDEVLPADGKALAVVGARACTRYGQVAATDLAFQLAGRFPIVSGGAYGIDIAAHKGALTANAPTLAVMAGGLDEWYPRGNTKIFEQILDQWAVISELPPGMRPTRPGFLARNRLIAALAAGVVVVEAAARSGAVNTARWAGALGRIVMAVPGPVTSGMSETPHRLIRDHEAELVAGADDVRALLCDPGEQPEPLPSTPARLLDGLDPGLLAVREALPGRGSLTVDELAARARCTSRTCAGALVELELLGLVEQQAPGRWRLSRPARSAR</sequence>
<evidence type="ECO:0000313" key="5">
    <source>
        <dbReference type="Proteomes" id="UP000265962"/>
    </source>
</evidence>
<organism evidence="4 5">
    <name type="scientific">Propionibacterium ruminifibrarum</name>
    <dbReference type="NCBI Taxonomy" id="1962131"/>
    <lineage>
        <taxon>Bacteria</taxon>
        <taxon>Bacillati</taxon>
        <taxon>Actinomycetota</taxon>
        <taxon>Actinomycetes</taxon>
        <taxon>Propionibacteriales</taxon>
        <taxon>Propionibacteriaceae</taxon>
        <taxon>Propionibacterium</taxon>
    </lineage>
</organism>
<dbReference type="Gene3D" id="3.40.50.450">
    <property type="match status" value="1"/>
</dbReference>
<dbReference type="InterPro" id="IPR057666">
    <property type="entry name" value="DrpA_SLOG"/>
</dbReference>
<dbReference type="InterPro" id="IPR036390">
    <property type="entry name" value="WH_DNA-bd_sf"/>
</dbReference>
<feature type="domain" description="DprA winged helix" evidence="3">
    <location>
        <begin position="315"/>
        <end position="371"/>
    </location>
</feature>
<dbReference type="EMBL" id="OMOH01000010">
    <property type="protein sequence ID" value="SPF69201.1"/>
    <property type="molecule type" value="Genomic_DNA"/>
</dbReference>
<feature type="domain" description="Smf/DprA SLOG" evidence="2">
    <location>
        <begin position="79"/>
        <end position="298"/>
    </location>
</feature>
<comment type="similarity">
    <text evidence="1">Belongs to the DprA/Smf family.</text>
</comment>
<dbReference type="InterPro" id="IPR036388">
    <property type="entry name" value="WH-like_DNA-bd_sf"/>
</dbReference>
<dbReference type="NCBIfam" id="TIGR00732">
    <property type="entry name" value="dprA"/>
    <property type="match status" value="1"/>
</dbReference>
<dbReference type="Proteomes" id="UP000265962">
    <property type="component" value="Unassembled WGS sequence"/>
</dbReference>
<dbReference type="Pfam" id="PF02481">
    <property type="entry name" value="DNA_processg_A"/>
    <property type="match status" value="1"/>
</dbReference>
<dbReference type="GO" id="GO:0009294">
    <property type="term" value="P:DNA-mediated transformation"/>
    <property type="evidence" value="ECO:0007669"/>
    <property type="project" value="InterPro"/>
</dbReference>
<dbReference type="AlphaFoldDB" id="A0A375I6R0"/>
<dbReference type="InterPro" id="IPR003488">
    <property type="entry name" value="DprA"/>
</dbReference>
<dbReference type="PANTHER" id="PTHR43022:SF1">
    <property type="entry name" value="PROTEIN SMF"/>
    <property type="match status" value="1"/>
</dbReference>
<dbReference type="OrthoDB" id="9785707at2"/>
<evidence type="ECO:0000259" key="3">
    <source>
        <dbReference type="Pfam" id="PF17782"/>
    </source>
</evidence>
<dbReference type="SUPFAM" id="SSF102405">
    <property type="entry name" value="MCP/YpsA-like"/>
    <property type="match status" value="1"/>
</dbReference>
<dbReference type="SUPFAM" id="SSF46785">
    <property type="entry name" value="Winged helix' DNA-binding domain"/>
    <property type="match status" value="1"/>
</dbReference>
<keyword evidence="5" id="KW-1185">Reference proteome</keyword>
<evidence type="ECO:0000313" key="4">
    <source>
        <dbReference type="EMBL" id="SPF69201.1"/>
    </source>
</evidence>
<name>A0A375I6R0_9ACTN</name>
<dbReference type="RefSeq" id="WP_119716306.1">
    <property type="nucleotide sequence ID" value="NZ_OMOH01000010.1"/>
</dbReference>
<dbReference type="InterPro" id="IPR041614">
    <property type="entry name" value="DprA_WH"/>
</dbReference>
<evidence type="ECO:0000256" key="1">
    <source>
        <dbReference type="ARBA" id="ARBA00006525"/>
    </source>
</evidence>